<dbReference type="SUPFAM" id="SSF54862">
    <property type="entry name" value="4Fe-4S ferredoxins"/>
    <property type="match status" value="1"/>
</dbReference>
<reference evidence="10" key="1">
    <citation type="journal article" date="2019" name="Int. J. Syst. Evol. Microbiol.">
        <title>The Global Catalogue of Microorganisms (GCM) 10K type strain sequencing project: providing services to taxonomists for standard genome sequencing and annotation.</title>
        <authorList>
            <consortium name="The Broad Institute Genomics Platform"/>
            <consortium name="The Broad Institute Genome Sequencing Center for Infectious Disease"/>
            <person name="Wu L."/>
            <person name="Ma J."/>
        </authorList>
    </citation>
    <scope>NUCLEOTIDE SEQUENCE [LARGE SCALE GENOMIC DNA]</scope>
    <source>
        <strain evidence="10">CCUG 55250</strain>
    </source>
</reference>
<evidence type="ECO:0000256" key="5">
    <source>
        <dbReference type="ARBA" id="ARBA00022982"/>
    </source>
</evidence>
<proteinExistence type="predicted"/>
<keyword evidence="6" id="KW-0408">Iron</keyword>
<dbReference type="Proteomes" id="UP001596106">
    <property type="component" value="Unassembled WGS sequence"/>
</dbReference>
<dbReference type="RefSeq" id="WP_379851394.1">
    <property type="nucleotide sequence ID" value="NZ_JBHSMA010000023.1"/>
</dbReference>
<keyword evidence="5" id="KW-0249">Electron transport</keyword>
<dbReference type="PRINTS" id="PR00354">
    <property type="entry name" value="7FE8SFRDOXIN"/>
</dbReference>
<sequence>MKRLSLESSQSKRRGLIDKSVKSLHIIQDLKGSSIIKVDGVSISPTCLNCVDTPCKEFKTSEILPNVLNGMPANPSTKVCPVNAIFEDKSTGFPVIDPETCFGCGLCFNRCPYGAISLEVGRKAKILHGDSEIVKFAEVDSLAELSTTYELRVSQNRIVTENIPKDGLTTIYKEILRIRTLNQSFENLFTRNVLLCLGINAKIKNIGNNDIRIDLIGKQGENIIAASIDLVGSDTLNIPRYLLDAIAVLHSRHNIDRKSIIPMVIVGSYPNKRSDFFEMLGDIKDVTGFETKTFSLHFLIIMMLLNKALNFDEIKGIFTLSKDKKDIKEEAKVIIPELEKLDYWFESSYYGSIK</sequence>
<evidence type="ECO:0000256" key="1">
    <source>
        <dbReference type="ARBA" id="ARBA00001966"/>
    </source>
</evidence>
<evidence type="ECO:0000256" key="6">
    <source>
        <dbReference type="ARBA" id="ARBA00023004"/>
    </source>
</evidence>
<dbReference type="InterPro" id="IPR017896">
    <property type="entry name" value="4Fe4S_Fe-S-bd"/>
</dbReference>
<evidence type="ECO:0000313" key="10">
    <source>
        <dbReference type="Proteomes" id="UP001596106"/>
    </source>
</evidence>
<dbReference type="InterPro" id="IPR050294">
    <property type="entry name" value="RnfB_subfamily"/>
</dbReference>
<dbReference type="PANTHER" id="PTHR42859:SF10">
    <property type="entry name" value="DIMETHYLSULFOXIDE REDUCTASE CHAIN B"/>
    <property type="match status" value="1"/>
</dbReference>
<evidence type="ECO:0000256" key="3">
    <source>
        <dbReference type="ARBA" id="ARBA00022485"/>
    </source>
</evidence>
<dbReference type="Gene3D" id="3.30.70.20">
    <property type="match status" value="1"/>
</dbReference>
<dbReference type="PROSITE" id="PS00198">
    <property type="entry name" value="4FE4S_FER_1"/>
    <property type="match status" value="1"/>
</dbReference>
<dbReference type="InterPro" id="IPR017900">
    <property type="entry name" value="4Fe4S_Fe_S_CS"/>
</dbReference>
<feature type="domain" description="4Fe-4S ferredoxin-type" evidence="8">
    <location>
        <begin position="92"/>
        <end position="121"/>
    </location>
</feature>
<organism evidence="9 10">
    <name type="scientific">Larkinella bovis</name>
    <dbReference type="NCBI Taxonomy" id="683041"/>
    <lineage>
        <taxon>Bacteria</taxon>
        <taxon>Pseudomonadati</taxon>
        <taxon>Bacteroidota</taxon>
        <taxon>Cytophagia</taxon>
        <taxon>Cytophagales</taxon>
        <taxon>Spirosomataceae</taxon>
        <taxon>Larkinella</taxon>
    </lineage>
</organism>
<dbReference type="Pfam" id="PF25160">
    <property type="entry name" value="LdpA_Fe-S-bd"/>
    <property type="match status" value="1"/>
</dbReference>
<dbReference type="PANTHER" id="PTHR42859">
    <property type="entry name" value="OXIDOREDUCTASE"/>
    <property type="match status" value="1"/>
</dbReference>
<keyword evidence="2" id="KW-0813">Transport</keyword>
<evidence type="ECO:0000256" key="2">
    <source>
        <dbReference type="ARBA" id="ARBA00022448"/>
    </source>
</evidence>
<evidence type="ECO:0000256" key="7">
    <source>
        <dbReference type="ARBA" id="ARBA00023014"/>
    </source>
</evidence>
<keyword evidence="3" id="KW-0004">4Fe-4S</keyword>
<evidence type="ECO:0000259" key="8">
    <source>
        <dbReference type="PROSITE" id="PS51379"/>
    </source>
</evidence>
<keyword evidence="10" id="KW-1185">Reference proteome</keyword>
<keyword evidence="4" id="KW-0479">Metal-binding</keyword>
<accession>A0ABW0IJQ1</accession>
<protein>
    <submittedName>
        <fullName evidence="9">4Fe-4S dicluster domain-containing protein</fullName>
    </submittedName>
</protein>
<comment type="cofactor">
    <cofactor evidence="1">
        <name>[4Fe-4S] cluster</name>
        <dbReference type="ChEBI" id="CHEBI:49883"/>
    </cofactor>
</comment>
<dbReference type="InterPro" id="IPR057431">
    <property type="entry name" value="LdpA_Fe-S-bd"/>
</dbReference>
<evidence type="ECO:0000313" key="9">
    <source>
        <dbReference type="EMBL" id="MFC5413149.1"/>
    </source>
</evidence>
<dbReference type="EMBL" id="JBHSMA010000023">
    <property type="protein sequence ID" value="MFC5413149.1"/>
    <property type="molecule type" value="Genomic_DNA"/>
</dbReference>
<evidence type="ECO:0000256" key="4">
    <source>
        <dbReference type="ARBA" id="ARBA00022723"/>
    </source>
</evidence>
<dbReference type="PROSITE" id="PS51379">
    <property type="entry name" value="4FE4S_FER_2"/>
    <property type="match status" value="1"/>
</dbReference>
<keyword evidence="7" id="KW-0411">Iron-sulfur</keyword>
<dbReference type="InterPro" id="IPR000813">
    <property type="entry name" value="7Fe_ferredoxin"/>
</dbReference>
<gene>
    <name evidence="9" type="ORF">ACFPMF_27760</name>
</gene>
<name>A0ABW0IJQ1_9BACT</name>
<comment type="caution">
    <text evidence="9">The sequence shown here is derived from an EMBL/GenBank/DDBJ whole genome shotgun (WGS) entry which is preliminary data.</text>
</comment>